<dbReference type="NCBIfam" id="TIGR01453">
    <property type="entry name" value="grpIintron_endo"/>
    <property type="match status" value="1"/>
</dbReference>
<name>A0A4Y5MV15_9PEZI</name>
<gene>
    <name evidence="3" type="primary">orf318</name>
</gene>
<sequence>MGKFLFKQTGWTLYKDKELLNGDLEAIKFFSMRENLVLSFFNLKQTLDYSNKHLFFIYVKMSRAIRQFAWVKYKKYFAHQRLNKEYLKNNINFYLNNKINLDFNYITKFTIGIFLIYLLKNQELFYFWYDFLGNCYINYLLIIPAISYFDPDKQKLNIYKDNNKKSGIYRWVNKSSGKSYIGSALNLSRRFTNYYSRSFLIKETKNSNSVIYKALLKHGYSGFQLEILEYCNLDILIEREQYYINLIKPEYNILKTAGSSVGFKHSKASIELIRAAALNRKPKIISEETKYKISESLLGRTLSEETKSKMKGRIFWSN</sequence>
<dbReference type="Pfam" id="PF01541">
    <property type="entry name" value="GIY-YIG"/>
    <property type="match status" value="1"/>
</dbReference>
<dbReference type="InterPro" id="IPR000305">
    <property type="entry name" value="GIY-YIG_endonuc"/>
</dbReference>
<dbReference type="SUPFAM" id="SSF82771">
    <property type="entry name" value="GIY-YIG endonuclease"/>
    <property type="match status" value="1"/>
</dbReference>
<proteinExistence type="predicted"/>
<dbReference type="CDD" id="cd10445">
    <property type="entry name" value="GIY-YIG_bI1_like"/>
    <property type="match status" value="1"/>
</dbReference>
<dbReference type="GO" id="GO:0003677">
    <property type="term" value="F:DNA binding"/>
    <property type="evidence" value="ECO:0007669"/>
    <property type="project" value="InterPro"/>
</dbReference>
<dbReference type="Gene3D" id="3.40.1440.10">
    <property type="entry name" value="GIY-YIG endonuclease"/>
    <property type="match status" value="1"/>
</dbReference>
<reference evidence="3" key="1">
    <citation type="submission" date="2019-04" db="EMBL/GenBank/DDBJ databases">
        <authorList>
            <person name="Yu Z."/>
            <person name="Deng C."/>
        </authorList>
    </citation>
    <scope>NUCLEOTIDE SEQUENCE</scope>
</reference>
<geneLocation type="mitochondrion" evidence="3"/>
<feature type="domain" description="GIY-YIG" evidence="2">
    <location>
        <begin position="164"/>
        <end position="253"/>
    </location>
</feature>
<dbReference type="SMART" id="SM00496">
    <property type="entry name" value="IENR2"/>
    <property type="match status" value="3"/>
</dbReference>
<accession>A0A4Y5MV15</accession>
<dbReference type="PROSITE" id="PS50164">
    <property type="entry name" value="GIY_YIG"/>
    <property type="match status" value="1"/>
</dbReference>
<keyword evidence="3" id="KW-0496">Mitochondrion</keyword>
<dbReference type="EMBL" id="MK820635">
    <property type="protein sequence ID" value="QCW06883.1"/>
    <property type="molecule type" value="Genomic_DNA"/>
</dbReference>
<dbReference type="GO" id="GO:0004519">
    <property type="term" value="F:endonuclease activity"/>
    <property type="evidence" value="ECO:0007669"/>
    <property type="project" value="InterPro"/>
</dbReference>
<dbReference type="AlphaFoldDB" id="A0A4Y5MV15"/>
<dbReference type="InterPro" id="IPR003611">
    <property type="entry name" value="NUMOD3"/>
</dbReference>
<comment type="similarity">
    <text evidence="1">To endonucleases of group I introns of fungi and phage.</text>
</comment>
<organism evidence="3">
    <name type="scientific">Orbilia brochopaga</name>
    <dbReference type="NCBI Taxonomy" id="3140254"/>
    <lineage>
        <taxon>Eukaryota</taxon>
        <taxon>Fungi</taxon>
        <taxon>Dikarya</taxon>
        <taxon>Ascomycota</taxon>
        <taxon>Pezizomycotina</taxon>
        <taxon>Orbiliomycetes</taxon>
        <taxon>Orbiliales</taxon>
        <taxon>Orbiliaceae</taxon>
        <taxon>Orbilia</taxon>
    </lineage>
</organism>
<evidence type="ECO:0000259" key="2">
    <source>
        <dbReference type="PROSITE" id="PS50164"/>
    </source>
</evidence>
<dbReference type="SMART" id="SM00465">
    <property type="entry name" value="GIYc"/>
    <property type="match status" value="1"/>
</dbReference>
<evidence type="ECO:0000313" key="3">
    <source>
        <dbReference type="EMBL" id="QCW06883.1"/>
    </source>
</evidence>
<evidence type="ECO:0000256" key="1">
    <source>
        <dbReference type="ARBA" id="ARBA00010045"/>
    </source>
</evidence>
<dbReference type="InterPro" id="IPR006350">
    <property type="entry name" value="Intron_endoG1"/>
</dbReference>
<dbReference type="InterPro" id="IPR035901">
    <property type="entry name" value="GIY-YIG_endonuc_sf"/>
</dbReference>
<protein>
    <recommendedName>
        <fullName evidence="2">GIY-YIG domain-containing protein</fullName>
    </recommendedName>
</protein>